<proteinExistence type="inferred from homology"/>
<dbReference type="GO" id="GO:0003700">
    <property type="term" value="F:DNA-binding transcription factor activity"/>
    <property type="evidence" value="ECO:0007669"/>
    <property type="project" value="InterPro"/>
</dbReference>
<dbReference type="PANTHER" id="PTHR30346">
    <property type="entry name" value="TRANSCRIPTIONAL DUAL REGULATOR HCAR-RELATED"/>
    <property type="match status" value="1"/>
</dbReference>
<dbReference type="PROSITE" id="PS50931">
    <property type="entry name" value="HTH_LYSR"/>
    <property type="match status" value="1"/>
</dbReference>
<reference evidence="6" key="2">
    <citation type="submission" date="2021-04" db="EMBL/GenBank/DDBJ databases">
        <authorList>
            <person name="Gilroy R."/>
        </authorList>
    </citation>
    <scope>NUCLEOTIDE SEQUENCE</scope>
    <source>
        <strain evidence="6">ChiHjej12B11-14209</strain>
    </source>
</reference>
<evidence type="ECO:0000256" key="2">
    <source>
        <dbReference type="ARBA" id="ARBA00023015"/>
    </source>
</evidence>
<sequence>MNIKQLKYVCSIVDLGSFSAAAAHEGVSVQAVSKAMGELEGKLGAPLFERGSAGVRPTAFGRAFCDRARRVLAEWGGLERFVSDGPSGPDGARPFVMGFCAPEFRGVGRFCALIAAVSERVLGREVRVEVVPCEEGLPLLRAGALDAAITVGPVEGEGIVCGRLGTMSSAVLLGVGHPLAGCEVVTLEELSAYPVFRPTDYAHYSEFVVDAYREHGLQSEVYEAPTGEADPEFFSVRNGFTFIVAGGLGWSSAESVMRPLAKGDALAIPICLSTPRGAGVDYVAFRRALASMSLFS</sequence>
<dbReference type="GO" id="GO:0003677">
    <property type="term" value="F:DNA binding"/>
    <property type="evidence" value="ECO:0007669"/>
    <property type="project" value="UniProtKB-KW"/>
</dbReference>
<name>A0A9D2EXZ6_9ACTN</name>
<evidence type="ECO:0000313" key="7">
    <source>
        <dbReference type="Proteomes" id="UP000824062"/>
    </source>
</evidence>
<evidence type="ECO:0000256" key="1">
    <source>
        <dbReference type="ARBA" id="ARBA00009437"/>
    </source>
</evidence>
<comment type="caution">
    <text evidence="6">The sequence shown here is derived from an EMBL/GenBank/DDBJ whole genome shotgun (WGS) entry which is preliminary data.</text>
</comment>
<dbReference type="GO" id="GO:0032993">
    <property type="term" value="C:protein-DNA complex"/>
    <property type="evidence" value="ECO:0007669"/>
    <property type="project" value="TreeGrafter"/>
</dbReference>
<evidence type="ECO:0000259" key="5">
    <source>
        <dbReference type="PROSITE" id="PS50931"/>
    </source>
</evidence>
<dbReference type="EMBL" id="DXBM01000031">
    <property type="protein sequence ID" value="HIZ46048.1"/>
    <property type="molecule type" value="Genomic_DNA"/>
</dbReference>
<dbReference type="Pfam" id="PF00126">
    <property type="entry name" value="HTH_1"/>
    <property type="match status" value="1"/>
</dbReference>
<dbReference type="Gene3D" id="3.40.190.290">
    <property type="match status" value="1"/>
</dbReference>
<dbReference type="AlphaFoldDB" id="A0A9D2EXZ6"/>
<dbReference type="SUPFAM" id="SSF46785">
    <property type="entry name" value="Winged helix' DNA-binding domain"/>
    <property type="match status" value="1"/>
</dbReference>
<evidence type="ECO:0000256" key="3">
    <source>
        <dbReference type="ARBA" id="ARBA00023125"/>
    </source>
</evidence>
<dbReference type="PANTHER" id="PTHR30346:SF28">
    <property type="entry name" value="HTH-TYPE TRANSCRIPTIONAL REGULATOR CYNR"/>
    <property type="match status" value="1"/>
</dbReference>
<gene>
    <name evidence="6" type="ORF">IAA19_03390</name>
</gene>
<evidence type="ECO:0000313" key="6">
    <source>
        <dbReference type="EMBL" id="HIZ46048.1"/>
    </source>
</evidence>
<feature type="domain" description="HTH lysR-type" evidence="5">
    <location>
        <begin position="1"/>
        <end position="58"/>
    </location>
</feature>
<dbReference type="Proteomes" id="UP000824062">
    <property type="component" value="Unassembled WGS sequence"/>
</dbReference>
<dbReference type="InterPro" id="IPR036390">
    <property type="entry name" value="WH_DNA-bd_sf"/>
</dbReference>
<reference evidence="6" key="1">
    <citation type="journal article" date="2021" name="PeerJ">
        <title>Extensive microbial diversity within the chicken gut microbiome revealed by metagenomics and culture.</title>
        <authorList>
            <person name="Gilroy R."/>
            <person name="Ravi A."/>
            <person name="Getino M."/>
            <person name="Pursley I."/>
            <person name="Horton D.L."/>
            <person name="Alikhan N.F."/>
            <person name="Baker D."/>
            <person name="Gharbi K."/>
            <person name="Hall N."/>
            <person name="Watson M."/>
            <person name="Adriaenssens E.M."/>
            <person name="Foster-Nyarko E."/>
            <person name="Jarju S."/>
            <person name="Secka A."/>
            <person name="Antonio M."/>
            <person name="Oren A."/>
            <person name="Chaudhuri R.R."/>
            <person name="La Ragione R."/>
            <person name="Hildebrand F."/>
            <person name="Pallen M.J."/>
        </authorList>
    </citation>
    <scope>NUCLEOTIDE SEQUENCE</scope>
    <source>
        <strain evidence="6">ChiHjej12B11-14209</strain>
    </source>
</reference>
<organism evidence="6 7">
    <name type="scientific">Candidatus Olsenella pullistercoris</name>
    <dbReference type="NCBI Taxonomy" id="2838712"/>
    <lineage>
        <taxon>Bacteria</taxon>
        <taxon>Bacillati</taxon>
        <taxon>Actinomycetota</taxon>
        <taxon>Coriobacteriia</taxon>
        <taxon>Coriobacteriales</taxon>
        <taxon>Atopobiaceae</taxon>
        <taxon>Olsenella</taxon>
    </lineage>
</organism>
<dbReference type="Gene3D" id="1.10.10.10">
    <property type="entry name" value="Winged helix-like DNA-binding domain superfamily/Winged helix DNA-binding domain"/>
    <property type="match status" value="1"/>
</dbReference>
<comment type="similarity">
    <text evidence="1">Belongs to the LysR transcriptional regulatory family.</text>
</comment>
<dbReference type="InterPro" id="IPR005119">
    <property type="entry name" value="LysR_subst-bd"/>
</dbReference>
<dbReference type="CDD" id="cd05466">
    <property type="entry name" value="PBP2_LTTR_substrate"/>
    <property type="match status" value="1"/>
</dbReference>
<evidence type="ECO:0000256" key="4">
    <source>
        <dbReference type="ARBA" id="ARBA00023163"/>
    </source>
</evidence>
<dbReference type="SUPFAM" id="SSF53850">
    <property type="entry name" value="Periplasmic binding protein-like II"/>
    <property type="match status" value="1"/>
</dbReference>
<keyword evidence="3" id="KW-0238">DNA-binding</keyword>
<keyword evidence="2" id="KW-0805">Transcription regulation</keyword>
<protein>
    <submittedName>
        <fullName evidence="6">LysR family transcriptional regulator</fullName>
    </submittedName>
</protein>
<keyword evidence="4" id="KW-0804">Transcription</keyword>
<dbReference type="Pfam" id="PF03466">
    <property type="entry name" value="LysR_substrate"/>
    <property type="match status" value="1"/>
</dbReference>
<accession>A0A9D2EXZ6</accession>
<dbReference type="InterPro" id="IPR000847">
    <property type="entry name" value="LysR_HTH_N"/>
</dbReference>
<dbReference type="InterPro" id="IPR036388">
    <property type="entry name" value="WH-like_DNA-bd_sf"/>
</dbReference>